<name>A0ACD3ZI56_FUSSC</name>
<reference evidence="1" key="1">
    <citation type="submission" date="2021-11" db="EMBL/GenBank/DDBJ databases">
        <title>Fusarium solani-melongenae Genome sequencing and assembly.</title>
        <authorList>
            <person name="Xie S."/>
            <person name="Huang L."/>
            <person name="Zhang X."/>
        </authorList>
    </citation>
    <scope>NUCLEOTIDE SEQUENCE</scope>
    <source>
        <strain evidence="1">CRI 24-3</strain>
    </source>
</reference>
<dbReference type="EMBL" id="CP090038">
    <property type="protein sequence ID" value="UPL00970.1"/>
    <property type="molecule type" value="Genomic_DNA"/>
</dbReference>
<evidence type="ECO:0000313" key="2">
    <source>
        <dbReference type="Proteomes" id="UP000830768"/>
    </source>
</evidence>
<protein>
    <submittedName>
        <fullName evidence="1">Uncharacterized protein</fullName>
    </submittedName>
</protein>
<evidence type="ECO:0000313" key="1">
    <source>
        <dbReference type="EMBL" id="UPL00970.1"/>
    </source>
</evidence>
<organism evidence="1 2">
    <name type="scientific">Fusarium solani subsp. cucurbitae</name>
    <name type="common">Neocosmosporum cucurbitae</name>
    <dbReference type="NCBI Taxonomy" id="2747967"/>
    <lineage>
        <taxon>Eukaryota</taxon>
        <taxon>Fungi</taxon>
        <taxon>Dikarya</taxon>
        <taxon>Ascomycota</taxon>
        <taxon>Pezizomycotina</taxon>
        <taxon>Sordariomycetes</taxon>
        <taxon>Hypocreomycetidae</taxon>
        <taxon>Hypocreales</taxon>
        <taxon>Nectriaceae</taxon>
        <taxon>Fusarium</taxon>
        <taxon>Fusarium solani species complex</taxon>
    </lineage>
</organism>
<gene>
    <name evidence="1" type="ORF">LCI18_011904</name>
</gene>
<dbReference type="Proteomes" id="UP000830768">
    <property type="component" value="Chromosome 10"/>
</dbReference>
<keyword evidence="2" id="KW-1185">Reference proteome</keyword>
<proteinExistence type="predicted"/>
<sequence>MAALGGIMRTVGGFEELEKHSDTTADAIIVGAGFGGCYLLKNMRKQGFKVRVLEEGLGVGGVWWHNRYPGARSDTPVPLYEFSDPDIWNSWEWSEEYPGQPEIKRYFEFVDRQWDLSRDITFGVKVTDASFDPERDEWTVRTNTGLSLSARFFLPAMGFASKIFTPRLKGLENFQGFTCHTAKWPEEPVDFKGKRVGVIGTGATGVQVIQELGPKVKELVVFQRSPNCALPMRQKPWGNQDKTAYPSLYKQMKTTAGGFLFDKVQRRAMDDTPEQRAALYEELWQQGGFAVTLGSYEDLMTDLESSQAIYEFWRDKVRQRILKKDPELVEHLAPTKPPFPFGTKRPSLEQKFYEVFNQDNVKLVGLKKNPIDEVLPHGVRLADGTVLELDALILATGFDAVTGSFSRVNIKGLKNKVLNQEWGTGSRTYLGLATSGFPNMLYMYGPQSPAAFAVGPVISEIQCDWIIRTLCYMRQHRFSRIEPRPAAEKDWARVTNEECSKTLLHLNETTWYMGGNVPGKTREALNYMGGLPAYQKALDECYSNGFSSFHLQ</sequence>
<accession>A0ACD3ZI56</accession>